<feature type="domain" description="Immunoglobulin" evidence="3">
    <location>
        <begin position="6"/>
        <end position="115"/>
    </location>
</feature>
<evidence type="ECO:0000256" key="2">
    <source>
        <dbReference type="SAM" id="Phobius"/>
    </source>
</evidence>
<feature type="non-terminal residue" evidence="4">
    <location>
        <position position="1"/>
    </location>
</feature>
<evidence type="ECO:0000313" key="4">
    <source>
        <dbReference type="EMBL" id="KAL0161220.1"/>
    </source>
</evidence>
<protein>
    <recommendedName>
        <fullName evidence="3">Immunoglobulin domain-containing protein</fullName>
    </recommendedName>
</protein>
<keyword evidence="2" id="KW-0472">Membrane</keyword>
<proteinExistence type="predicted"/>
<evidence type="ECO:0000256" key="1">
    <source>
        <dbReference type="SAM" id="MobiDB-lite"/>
    </source>
</evidence>
<gene>
    <name evidence="4" type="ORF">M9458_044945</name>
</gene>
<feature type="transmembrane region" description="Helical" evidence="2">
    <location>
        <begin position="123"/>
        <end position="144"/>
    </location>
</feature>
<accession>A0ABD0NIK9</accession>
<dbReference type="SMART" id="SM00409">
    <property type="entry name" value="IG"/>
    <property type="match status" value="1"/>
</dbReference>
<dbReference type="Proteomes" id="UP001529510">
    <property type="component" value="Unassembled WGS sequence"/>
</dbReference>
<comment type="caution">
    <text evidence="4">The sequence shown here is derived from an EMBL/GenBank/DDBJ whole genome shotgun (WGS) entry which is preliminary data.</text>
</comment>
<name>A0ABD0NIK9_CIRMR</name>
<keyword evidence="5" id="KW-1185">Reference proteome</keyword>
<organism evidence="4 5">
    <name type="scientific">Cirrhinus mrigala</name>
    <name type="common">Mrigala</name>
    <dbReference type="NCBI Taxonomy" id="683832"/>
    <lineage>
        <taxon>Eukaryota</taxon>
        <taxon>Metazoa</taxon>
        <taxon>Chordata</taxon>
        <taxon>Craniata</taxon>
        <taxon>Vertebrata</taxon>
        <taxon>Euteleostomi</taxon>
        <taxon>Actinopterygii</taxon>
        <taxon>Neopterygii</taxon>
        <taxon>Teleostei</taxon>
        <taxon>Ostariophysi</taxon>
        <taxon>Cypriniformes</taxon>
        <taxon>Cyprinidae</taxon>
        <taxon>Labeoninae</taxon>
        <taxon>Labeonini</taxon>
        <taxon>Cirrhinus</taxon>
    </lineage>
</organism>
<sequence>SAATKNKAKSVKEGESVTLDPGVGKKANQVMTWHHKDIRIAEITGNQSKICTDDQCKERFKDRLKLDGQTGSLTITNIRTTDSGLYNLEITSSGISIRRRRRSITTVKSFSVSVIDSNLSSGAVTGIVVAVLLLVAVAAAAFYNKKRIYALAHRD</sequence>
<dbReference type="Pfam" id="PF07686">
    <property type="entry name" value="V-set"/>
    <property type="match status" value="1"/>
</dbReference>
<keyword evidence="2" id="KW-0812">Transmembrane</keyword>
<dbReference type="InterPro" id="IPR003599">
    <property type="entry name" value="Ig_sub"/>
</dbReference>
<dbReference type="EMBL" id="JAMKFB020000022">
    <property type="protein sequence ID" value="KAL0161220.1"/>
    <property type="molecule type" value="Genomic_DNA"/>
</dbReference>
<evidence type="ECO:0000313" key="5">
    <source>
        <dbReference type="Proteomes" id="UP001529510"/>
    </source>
</evidence>
<dbReference type="InterPro" id="IPR013783">
    <property type="entry name" value="Ig-like_fold"/>
</dbReference>
<feature type="region of interest" description="Disordered" evidence="1">
    <location>
        <begin position="1"/>
        <end position="23"/>
    </location>
</feature>
<evidence type="ECO:0000259" key="3">
    <source>
        <dbReference type="SMART" id="SM00409"/>
    </source>
</evidence>
<dbReference type="Gene3D" id="2.60.40.10">
    <property type="entry name" value="Immunoglobulins"/>
    <property type="match status" value="1"/>
</dbReference>
<dbReference type="PANTHER" id="PTHR21063:SF4">
    <property type="entry name" value="CD48 ANTIGEN-RELATED"/>
    <property type="match status" value="1"/>
</dbReference>
<dbReference type="InterPro" id="IPR013106">
    <property type="entry name" value="Ig_V-set"/>
</dbReference>
<dbReference type="InterPro" id="IPR036179">
    <property type="entry name" value="Ig-like_dom_sf"/>
</dbReference>
<feature type="non-terminal residue" evidence="4">
    <location>
        <position position="155"/>
    </location>
</feature>
<dbReference type="AlphaFoldDB" id="A0ABD0NIK9"/>
<keyword evidence="2" id="KW-1133">Transmembrane helix</keyword>
<reference evidence="4 5" key="1">
    <citation type="submission" date="2024-05" db="EMBL/GenBank/DDBJ databases">
        <title>Genome sequencing and assembly of Indian major carp, Cirrhinus mrigala (Hamilton, 1822).</title>
        <authorList>
            <person name="Mohindra V."/>
            <person name="Chowdhury L.M."/>
            <person name="Lal K."/>
            <person name="Jena J.K."/>
        </authorList>
    </citation>
    <scope>NUCLEOTIDE SEQUENCE [LARGE SCALE GENOMIC DNA]</scope>
    <source>
        <strain evidence="4">CM1030</strain>
        <tissue evidence="4">Blood</tissue>
    </source>
</reference>
<dbReference type="SUPFAM" id="SSF48726">
    <property type="entry name" value="Immunoglobulin"/>
    <property type="match status" value="1"/>
</dbReference>
<dbReference type="PANTHER" id="PTHR21063">
    <property type="entry name" value="LFA-3"/>
    <property type="match status" value="1"/>
</dbReference>